<dbReference type="EMBL" id="JACASE010000008">
    <property type="protein sequence ID" value="KAF6439744.1"/>
    <property type="molecule type" value="Genomic_DNA"/>
</dbReference>
<dbReference type="Proteomes" id="UP000593571">
    <property type="component" value="Unassembled WGS sequence"/>
</dbReference>
<feature type="compositionally biased region" description="Low complexity" evidence="1">
    <location>
        <begin position="53"/>
        <end position="65"/>
    </location>
</feature>
<protein>
    <submittedName>
        <fullName evidence="2">Rho GTPase activating protein 17</fullName>
    </submittedName>
</protein>
<dbReference type="AlphaFoldDB" id="A0A7J8EW61"/>
<accession>A0A7J8EW61</accession>
<evidence type="ECO:0000313" key="3">
    <source>
        <dbReference type="Proteomes" id="UP000593571"/>
    </source>
</evidence>
<name>A0A7J8EW61_ROUAE</name>
<organism evidence="2 3">
    <name type="scientific">Rousettus aegyptiacus</name>
    <name type="common">Egyptian fruit bat</name>
    <name type="synonym">Pteropus aegyptiacus</name>
    <dbReference type="NCBI Taxonomy" id="9407"/>
    <lineage>
        <taxon>Eukaryota</taxon>
        <taxon>Metazoa</taxon>
        <taxon>Chordata</taxon>
        <taxon>Craniata</taxon>
        <taxon>Vertebrata</taxon>
        <taxon>Euteleostomi</taxon>
        <taxon>Mammalia</taxon>
        <taxon>Eutheria</taxon>
        <taxon>Laurasiatheria</taxon>
        <taxon>Chiroptera</taxon>
        <taxon>Yinpterochiroptera</taxon>
        <taxon>Pteropodoidea</taxon>
        <taxon>Pteropodidae</taxon>
        <taxon>Rousettinae</taxon>
        <taxon>Rousettus</taxon>
    </lineage>
</organism>
<proteinExistence type="predicted"/>
<evidence type="ECO:0000313" key="2">
    <source>
        <dbReference type="EMBL" id="KAF6439744.1"/>
    </source>
</evidence>
<evidence type="ECO:0000256" key="1">
    <source>
        <dbReference type="SAM" id="MobiDB-lite"/>
    </source>
</evidence>
<keyword evidence="3" id="KW-1185">Reference proteome</keyword>
<gene>
    <name evidence="2" type="ORF">HJG63_000902</name>
</gene>
<sequence length="118" mass="12622">MTCPKQSGLKLECAMTLVLRGQSRSAASFLKCTQTPQAETCPATSCWTRTTTRRAPPCEEAAAPPRRCPPGGRGGRTPVSADQTPSGPRWPEGRPGHGAAASRGPTRQRRRRLAPEAE</sequence>
<feature type="region of interest" description="Disordered" evidence="1">
    <location>
        <begin position="52"/>
        <end position="118"/>
    </location>
</feature>
<reference evidence="2 3" key="1">
    <citation type="journal article" date="2020" name="Nature">
        <title>Six reference-quality genomes reveal evolution of bat adaptations.</title>
        <authorList>
            <person name="Jebb D."/>
            <person name="Huang Z."/>
            <person name="Pippel M."/>
            <person name="Hughes G.M."/>
            <person name="Lavrichenko K."/>
            <person name="Devanna P."/>
            <person name="Winkler S."/>
            <person name="Jermiin L.S."/>
            <person name="Skirmuntt E.C."/>
            <person name="Katzourakis A."/>
            <person name="Burkitt-Gray L."/>
            <person name="Ray D.A."/>
            <person name="Sullivan K.A.M."/>
            <person name="Roscito J.G."/>
            <person name="Kirilenko B.M."/>
            <person name="Davalos L.M."/>
            <person name="Corthals A.P."/>
            <person name="Power M.L."/>
            <person name="Jones G."/>
            <person name="Ransome R.D."/>
            <person name="Dechmann D.K.N."/>
            <person name="Locatelli A.G."/>
            <person name="Puechmaille S.J."/>
            <person name="Fedrigo O."/>
            <person name="Jarvis E.D."/>
            <person name="Hiller M."/>
            <person name="Vernes S.C."/>
            <person name="Myers E.W."/>
            <person name="Teeling E.C."/>
        </authorList>
    </citation>
    <scope>NUCLEOTIDE SEQUENCE [LARGE SCALE GENOMIC DNA]</scope>
    <source>
        <strain evidence="2">MRouAeg1</strain>
        <tissue evidence="2">Muscle</tissue>
    </source>
</reference>
<comment type="caution">
    <text evidence="2">The sequence shown here is derived from an EMBL/GenBank/DDBJ whole genome shotgun (WGS) entry which is preliminary data.</text>
</comment>